<feature type="compositionally biased region" description="Polar residues" evidence="1">
    <location>
        <begin position="108"/>
        <end position="147"/>
    </location>
</feature>
<accession>A0A5C3KZ47</accession>
<feature type="compositionally biased region" description="Polar residues" evidence="1">
    <location>
        <begin position="36"/>
        <end position="47"/>
    </location>
</feature>
<reference evidence="2 3" key="1">
    <citation type="journal article" date="2019" name="Nat. Ecol. Evol.">
        <title>Megaphylogeny resolves global patterns of mushroom evolution.</title>
        <authorList>
            <person name="Varga T."/>
            <person name="Krizsan K."/>
            <person name="Foldi C."/>
            <person name="Dima B."/>
            <person name="Sanchez-Garcia M."/>
            <person name="Sanchez-Ramirez S."/>
            <person name="Szollosi G.J."/>
            <person name="Szarkandi J.G."/>
            <person name="Papp V."/>
            <person name="Albert L."/>
            <person name="Andreopoulos W."/>
            <person name="Angelini C."/>
            <person name="Antonin V."/>
            <person name="Barry K.W."/>
            <person name="Bougher N.L."/>
            <person name="Buchanan P."/>
            <person name="Buyck B."/>
            <person name="Bense V."/>
            <person name="Catcheside P."/>
            <person name="Chovatia M."/>
            <person name="Cooper J."/>
            <person name="Damon W."/>
            <person name="Desjardin D."/>
            <person name="Finy P."/>
            <person name="Geml J."/>
            <person name="Haridas S."/>
            <person name="Hughes K."/>
            <person name="Justo A."/>
            <person name="Karasinski D."/>
            <person name="Kautmanova I."/>
            <person name="Kiss B."/>
            <person name="Kocsube S."/>
            <person name="Kotiranta H."/>
            <person name="LaButti K.M."/>
            <person name="Lechner B.E."/>
            <person name="Liimatainen K."/>
            <person name="Lipzen A."/>
            <person name="Lukacs Z."/>
            <person name="Mihaltcheva S."/>
            <person name="Morgado L.N."/>
            <person name="Niskanen T."/>
            <person name="Noordeloos M.E."/>
            <person name="Ohm R.A."/>
            <person name="Ortiz-Santana B."/>
            <person name="Ovrebo C."/>
            <person name="Racz N."/>
            <person name="Riley R."/>
            <person name="Savchenko A."/>
            <person name="Shiryaev A."/>
            <person name="Soop K."/>
            <person name="Spirin V."/>
            <person name="Szebenyi C."/>
            <person name="Tomsovsky M."/>
            <person name="Tulloss R.E."/>
            <person name="Uehling J."/>
            <person name="Grigoriev I.V."/>
            <person name="Vagvolgyi C."/>
            <person name="Papp T."/>
            <person name="Martin F.M."/>
            <person name="Miettinen O."/>
            <person name="Hibbett D.S."/>
            <person name="Nagy L.G."/>
        </authorList>
    </citation>
    <scope>NUCLEOTIDE SEQUENCE [LARGE SCALE GENOMIC DNA]</scope>
    <source>
        <strain evidence="2 3">CBS 121175</strain>
    </source>
</reference>
<dbReference type="EMBL" id="ML210184">
    <property type="protein sequence ID" value="TFK25575.1"/>
    <property type="molecule type" value="Genomic_DNA"/>
</dbReference>
<sequence>MAPIIPPFRTPRRPLQPIPLLFGTNQNQVVGADGASNGQITPCQQNKISKKSPISVRSDGISQGSKITAAARGFTGSTPGSMRPQSSSSTLFPSVPVAGPSSSALPSQKLSHPTASKTLKNSGLPQPPSLRSLNRSATTMSLQSQALMNPPKHMLSRPFNSRLPLASKMKEPTREGKRFIPLVDTEDEEDSDE</sequence>
<evidence type="ECO:0000256" key="1">
    <source>
        <dbReference type="SAM" id="MobiDB-lite"/>
    </source>
</evidence>
<feature type="compositionally biased region" description="Acidic residues" evidence="1">
    <location>
        <begin position="184"/>
        <end position="193"/>
    </location>
</feature>
<feature type="compositionally biased region" description="Polar residues" evidence="1">
    <location>
        <begin position="75"/>
        <end position="92"/>
    </location>
</feature>
<dbReference type="AlphaFoldDB" id="A0A5C3KZ47"/>
<feature type="compositionally biased region" description="Basic and acidic residues" evidence="1">
    <location>
        <begin position="168"/>
        <end position="178"/>
    </location>
</feature>
<proteinExistence type="predicted"/>
<name>A0A5C3KZ47_COPMA</name>
<keyword evidence="3" id="KW-1185">Reference proteome</keyword>
<feature type="region of interest" description="Disordered" evidence="1">
    <location>
        <begin position="33"/>
        <end position="193"/>
    </location>
</feature>
<feature type="compositionally biased region" description="Low complexity" evidence="1">
    <location>
        <begin position="93"/>
        <end position="107"/>
    </location>
</feature>
<protein>
    <submittedName>
        <fullName evidence="2">Uncharacterized protein</fullName>
    </submittedName>
</protein>
<evidence type="ECO:0000313" key="2">
    <source>
        <dbReference type="EMBL" id="TFK25575.1"/>
    </source>
</evidence>
<organism evidence="2 3">
    <name type="scientific">Coprinopsis marcescibilis</name>
    <name type="common">Agaric fungus</name>
    <name type="synonym">Psathyrella marcescibilis</name>
    <dbReference type="NCBI Taxonomy" id="230819"/>
    <lineage>
        <taxon>Eukaryota</taxon>
        <taxon>Fungi</taxon>
        <taxon>Dikarya</taxon>
        <taxon>Basidiomycota</taxon>
        <taxon>Agaricomycotina</taxon>
        <taxon>Agaricomycetes</taxon>
        <taxon>Agaricomycetidae</taxon>
        <taxon>Agaricales</taxon>
        <taxon>Agaricineae</taxon>
        <taxon>Psathyrellaceae</taxon>
        <taxon>Coprinopsis</taxon>
    </lineage>
</organism>
<gene>
    <name evidence="2" type="ORF">FA15DRAFT_338687</name>
</gene>
<evidence type="ECO:0000313" key="3">
    <source>
        <dbReference type="Proteomes" id="UP000307440"/>
    </source>
</evidence>
<dbReference type="Proteomes" id="UP000307440">
    <property type="component" value="Unassembled WGS sequence"/>
</dbReference>